<keyword evidence="3" id="KW-1185">Reference proteome</keyword>
<sequence length="375" mass="42123">MQTNANLSAISGIISTLQSIQSLSDVVGQEVSSQNGVNYRRRQRNEMQFTIVRSKNYSSRLPTEILAQIFLCCIPEGNWKPVPRRAPMLLTAVCRRWREVALDIPDLWRRLQFNAGYGDWQKRALCYDSCLKRSRGRQLSLTLECYDDNLTELQSLLRPYVNQVSSLTVRIFSGICCPLAAADFGGLNEFVIHGFYPVLAVSESIGQLPPNVRSLKLKNVALTVHVLSSFKPLSWAGLTNLELILDGPNPFAQLLRRCPNLSSLTIVGKFTAIQTSKAFIHPKLQTFRISGNLHVDSIDKFKAITLPNLRAFEARNTGQWPHEDFKAFLTRSQCRLESLLFSGGVVITNGQRAEYVALFPSLELSTNPMRSGIFI</sequence>
<feature type="domain" description="F-box" evidence="1">
    <location>
        <begin position="59"/>
        <end position="111"/>
    </location>
</feature>
<protein>
    <recommendedName>
        <fullName evidence="1">F-box domain-containing protein</fullName>
    </recommendedName>
</protein>
<evidence type="ECO:0000259" key="1">
    <source>
        <dbReference type="Pfam" id="PF12937"/>
    </source>
</evidence>
<name>A0A9P7DDU0_9AGAM</name>
<dbReference type="Proteomes" id="UP000719766">
    <property type="component" value="Unassembled WGS sequence"/>
</dbReference>
<evidence type="ECO:0000313" key="3">
    <source>
        <dbReference type="Proteomes" id="UP000719766"/>
    </source>
</evidence>
<dbReference type="OrthoDB" id="2636056at2759"/>
<gene>
    <name evidence="2" type="ORF">HD556DRAFT_1312023</name>
</gene>
<dbReference type="GeneID" id="64594370"/>
<dbReference type="InterPro" id="IPR036047">
    <property type="entry name" value="F-box-like_dom_sf"/>
</dbReference>
<accession>A0A9P7DDU0</accession>
<proteinExistence type="predicted"/>
<dbReference type="Gene3D" id="3.80.10.10">
    <property type="entry name" value="Ribonuclease Inhibitor"/>
    <property type="match status" value="1"/>
</dbReference>
<comment type="caution">
    <text evidence="2">The sequence shown here is derived from an EMBL/GenBank/DDBJ whole genome shotgun (WGS) entry which is preliminary data.</text>
</comment>
<dbReference type="RefSeq" id="XP_041155659.1">
    <property type="nucleotide sequence ID" value="XM_041300606.1"/>
</dbReference>
<dbReference type="SUPFAM" id="SSF52047">
    <property type="entry name" value="RNI-like"/>
    <property type="match status" value="1"/>
</dbReference>
<reference evidence="2" key="1">
    <citation type="journal article" date="2020" name="New Phytol.">
        <title>Comparative genomics reveals dynamic genome evolution in host specialist ectomycorrhizal fungi.</title>
        <authorList>
            <person name="Lofgren L.A."/>
            <person name="Nguyen N.H."/>
            <person name="Vilgalys R."/>
            <person name="Ruytinx J."/>
            <person name="Liao H.L."/>
            <person name="Branco S."/>
            <person name="Kuo A."/>
            <person name="LaButti K."/>
            <person name="Lipzen A."/>
            <person name="Andreopoulos W."/>
            <person name="Pangilinan J."/>
            <person name="Riley R."/>
            <person name="Hundley H."/>
            <person name="Na H."/>
            <person name="Barry K."/>
            <person name="Grigoriev I.V."/>
            <person name="Stajich J.E."/>
            <person name="Kennedy P.G."/>
        </authorList>
    </citation>
    <scope>NUCLEOTIDE SEQUENCE</scope>
    <source>
        <strain evidence="2">S12</strain>
    </source>
</reference>
<dbReference type="AlphaFoldDB" id="A0A9P7DDU0"/>
<dbReference type="PANTHER" id="PTHR38926:SF72">
    <property type="entry name" value="IM:7136021-RELATED"/>
    <property type="match status" value="1"/>
</dbReference>
<dbReference type="EMBL" id="JABBWE010000068">
    <property type="protein sequence ID" value="KAG1788431.1"/>
    <property type="molecule type" value="Genomic_DNA"/>
</dbReference>
<dbReference type="SUPFAM" id="SSF81383">
    <property type="entry name" value="F-box domain"/>
    <property type="match status" value="1"/>
</dbReference>
<organism evidence="2 3">
    <name type="scientific">Suillus plorans</name>
    <dbReference type="NCBI Taxonomy" id="116603"/>
    <lineage>
        <taxon>Eukaryota</taxon>
        <taxon>Fungi</taxon>
        <taxon>Dikarya</taxon>
        <taxon>Basidiomycota</taxon>
        <taxon>Agaricomycotina</taxon>
        <taxon>Agaricomycetes</taxon>
        <taxon>Agaricomycetidae</taxon>
        <taxon>Boletales</taxon>
        <taxon>Suillineae</taxon>
        <taxon>Suillaceae</taxon>
        <taxon>Suillus</taxon>
    </lineage>
</organism>
<evidence type="ECO:0000313" key="2">
    <source>
        <dbReference type="EMBL" id="KAG1788431.1"/>
    </source>
</evidence>
<dbReference type="Pfam" id="PF12937">
    <property type="entry name" value="F-box-like"/>
    <property type="match status" value="1"/>
</dbReference>
<dbReference type="InterPro" id="IPR001810">
    <property type="entry name" value="F-box_dom"/>
</dbReference>
<dbReference type="InterPro" id="IPR032675">
    <property type="entry name" value="LRR_dom_sf"/>
</dbReference>
<dbReference type="Gene3D" id="1.20.1280.50">
    <property type="match status" value="1"/>
</dbReference>
<dbReference type="PANTHER" id="PTHR38926">
    <property type="entry name" value="F-BOX DOMAIN CONTAINING PROTEIN, EXPRESSED"/>
    <property type="match status" value="1"/>
</dbReference>